<dbReference type="Pfam" id="PF08241">
    <property type="entry name" value="Methyltransf_11"/>
    <property type="match status" value="1"/>
</dbReference>
<dbReference type="PATRIC" id="fig|86416.3.peg.1674"/>
<dbReference type="CDD" id="cd02440">
    <property type="entry name" value="AdoMet_MTases"/>
    <property type="match status" value="1"/>
</dbReference>
<dbReference type="GO" id="GO:0008757">
    <property type="term" value="F:S-adenosylmethionine-dependent methyltransferase activity"/>
    <property type="evidence" value="ECO:0007669"/>
    <property type="project" value="InterPro"/>
</dbReference>
<dbReference type="InterPro" id="IPR029063">
    <property type="entry name" value="SAM-dependent_MTases_sf"/>
</dbReference>
<sequence length="169" mass="20050">MFDLRICPQCSGSSRSDYLRFFILRFINEISIDDKIIDLGCGKGRNIYYLKELGLKNITAVDINKFKEINNSIKFIKHDLENKIPISDKFNIILCNYIFMFIKDKKHLIKEITRISDKKSFCIVELNKKKLRNGIPYNFNEIVNLFSEKWDIVNIRLKENKFIAKKRSD</sequence>
<keyword evidence="2" id="KW-0830">Ubiquinone</keyword>
<keyword evidence="3" id="KW-1185">Reference proteome</keyword>
<keyword evidence="2" id="KW-0808">Transferase</keyword>
<name>R4KAF5_CLOPA</name>
<keyword evidence="2" id="KW-0489">Methyltransferase</keyword>
<dbReference type="KEGG" id="cpas:Clopa_1698"/>
<protein>
    <submittedName>
        <fullName evidence="2">Methylase involved in ubiquinone/menaquinone biosynthesis</fullName>
    </submittedName>
</protein>
<evidence type="ECO:0000313" key="2">
    <source>
        <dbReference type="EMBL" id="AGK96620.1"/>
    </source>
</evidence>
<dbReference type="STRING" id="86416.Clopa_1698"/>
<organism evidence="2 3">
    <name type="scientific">Clostridium pasteurianum BC1</name>
    <dbReference type="NCBI Taxonomy" id="86416"/>
    <lineage>
        <taxon>Bacteria</taxon>
        <taxon>Bacillati</taxon>
        <taxon>Bacillota</taxon>
        <taxon>Clostridia</taxon>
        <taxon>Eubacteriales</taxon>
        <taxon>Clostridiaceae</taxon>
        <taxon>Clostridium</taxon>
    </lineage>
</organism>
<dbReference type="RefSeq" id="WP_015614939.1">
    <property type="nucleotide sequence ID" value="NC_021182.1"/>
</dbReference>
<gene>
    <name evidence="2" type="ORF">Clopa_1698</name>
</gene>
<evidence type="ECO:0000259" key="1">
    <source>
        <dbReference type="Pfam" id="PF08241"/>
    </source>
</evidence>
<dbReference type="OrthoDB" id="9804312at2"/>
<dbReference type="Proteomes" id="UP000013523">
    <property type="component" value="Chromosome"/>
</dbReference>
<dbReference type="EMBL" id="CP003261">
    <property type="protein sequence ID" value="AGK96620.1"/>
    <property type="molecule type" value="Genomic_DNA"/>
</dbReference>
<reference evidence="2 3" key="1">
    <citation type="submission" date="2012-01" db="EMBL/GenBank/DDBJ databases">
        <title>Complete sequence of chromosome of Clostridium pasteurianum BC1.</title>
        <authorList>
            <consortium name="US DOE Joint Genome Institute"/>
            <person name="Lucas S."/>
            <person name="Han J."/>
            <person name="Lapidus A."/>
            <person name="Cheng J.-F."/>
            <person name="Goodwin L."/>
            <person name="Pitluck S."/>
            <person name="Peters L."/>
            <person name="Mikhailova N."/>
            <person name="Teshima H."/>
            <person name="Detter J.C."/>
            <person name="Han C."/>
            <person name="Tapia R."/>
            <person name="Land M."/>
            <person name="Hauser L."/>
            <person name="Kyrpides N."/>
            <person name="Ivanova N."/>
            <person name="Pagani I."/>
            <person name="Dunn J."/>
            <person name="Taghavi S."/>
            <person name="Francis A."/>
            <person name="van der Lelie D."/>
            <person name="Woyke T."/>
        </authorList>
    </citation>
    <scope>NUCLEOTIDE SEQUENCE [LARGE SCALE GENOMIC DNA]</scope>
    <source>
        <strain evidence="2 3">BC1</strain>
    </source>
</reference>
<dbReference type="Gene3D" id="3.40.50.150">
    <property type="entry name" value="Vaccinia Virus protein VP39"/>
    <property type="match status" value="1"/>
</dbReference>
<dbReference type="HOGENOM" id="CLU_1575757_0_0_9"/>
<feature type="domain" description="Methyltransferase type 11" evidence="1">
    <location>
        <begin position="38"/>
        <end position="123"/>
    </location>
</feature>
<dbReference type="InterPro" id="IPR013216">
    <property type="entry name" value="Methyltransf_11"/>
</dbReference>
<dbReference type="SUPFAM" id="SSF53335">
    <property type="entry name" value="S-adenosyl-L-methionine-dependent methyltransferases"/>
    <property type="match status" value="1"/>
</dbReference>
<dbReference type="AlphaFoldDB" id="R4KAF5"/>
<proteinExistence type="predicted"/>
<accession>R4KAF5</accession>
<evidence type="ECO:0000313" key="3">
    <source>
        <dbReference type="Proteomes" id="UP000013523"/>
    </source>
</evidence>
<dbReference type="GO" id="GO:0032259">
    <property type="term" value="P:methylation"/>
    <property type="evidence" value="ECO:0007669"/>
    <property type="project" value="UniProtKB-KW"/>
</dbReference>